<evidence type="ECO:0000313" key="2">
    <source>
        <dbReference type="Proteomes" id="UP000317422"/>
    </source>
</evidence>
<reference evidence="1 2" key="1">
    <citation type="submission" date="2019-06" db="EMBL/GenBank/DDBJ databases">
        <title>Sequencing the genomes of 1000 actinobacteria strains.</title>
        <authorList>
            <person name="Klenk H.-P."/>
        </authorList>
    </citation>
    <scope>NUCLEOTIDE SEQUENCE [LARGE SCALE GENOMIC DNA]</scope>
    <source>
        <strain evidence="1 2">DSM 45015</strain>
    </source>
</reference>
<keyword evidence="2" id="KW-1185">Reference proteome</keyword>
<name>A0A543NG44_9ACTN</name>
<dbReference type="EMBL" id="VFQC01000001">
    <property type="protein sequence ID" value="TQN30763.1"/>
    <property type="molecule type" value="Genomic_DNA"/>
</dbReference>
<sequence length="59" mass="6753">MFSENLLVVSIMVVLCIPVGIEEVSCYQSVEHEIRENYDGNLPLRAENLAEVRDMLDQQ</sequence>
<proteinExistence type="predicted"/>
<dbReference type="AlphaFoldDB" id="A0A543NG44"/>
<organism evidence="1 2">
    <name type="scientific">Haloactinospora alba</name>
    <dbReference type="NCBI Taxonomy" id="405555"/>
    <lineage>
        <taxon>Bacteria</taxon>
        <taxon>Bacillati</taxon>
        <taxon>Actinomycetota</taxon>
        <taxon>Actinomycetes</taxon>
        <taxon>Streptosporangiales</taxon>
        <taxon>Nocardiopsidaceae</taxon>
        <taxon>Haloactinospora</taxon>
    </lineage>
</organism>
<gene>
    <name evidence="1" type="ORF">FHX37_0647</name>
</gene>
<dbReference type="Proteomes" id="UP000317422">
    <property type="component" value="Unassembled WGS sequence"/>
</dbReference>
<evidence type="ECO:0000313" key="1">
    <source>
        <dbReference type="EMBL" id="TQN30763.1"/>
    </source>
</evidence>
<comment type="caution">
    <text evidence="1">The sequence shown here is derived from an EMBL/GenBank/DDBJ whole genome shotgun (WGS) entry which is preliminary data.</text>
</comment>
<accession>A0A543NG44</accession>
<protein>
    <submittedName>
        <fullName evidence="1">Uncharacterized protein</fullName>
    </submittedName>
</protein>